<accession>A7VUK2</accession>
<name>A7VUK2_9FIRM</name>
<reference evidence="1 2" key="1">
    <citation type="submission" date="2007-08" db="EMBL/GenBank/DDBJ databases">
        <title>Draft genome sequence of Clostridium leptum (DSM 753).</title>
        <authorList>
            <person name="Sudarsanam P."/>
            <person name="Ley R."/>
            <person name="Guruge J."/>
            <person name="Turnbaugh P.J."/>
            <person name="Mahowald M."/>
            <person name="Liep D."/>
            <person name="Gordon J."/>
        </authorList>
    </citation>
    <scope>NUCLEOTIDE SEQUENCE [LARGE SCALE GENOMIC DNA]</scope>
    <source>
        <strain evidence="1 2">DSM 753</strain>
    </source>
</reference>
<organism evidence="1 2">
    <name type="scientific">[Clostridium] leptum DSM 753</name>
    <dbReference type="NCBI Taxonomy" id="428125"/>
    <lineage>
        <taxon>Bacteria</taxon>
        <taxon>Bacillati</taxon>
        <taxon>Bacillota</taxon>
        <taxon>Clostridia</taxon>
        <taxon>Eubacteriales</taxon>
        <taxon>Oscillospiraceae</taxon>
        <taxon>Oscillospiraceae incertae sedis</taxon>
    </lineage>
</organism>
<evidence type="ECO:0000313" key="2">
    <source>
        <dbReference type="Proteomes" id="UP000003490"/>
    </source>
</evidence>
<comment type="caution">
    <text evidence="1">The sequence shown here is derived from an EMBL/GenBank/DDBJ whole genome shotgun (WGS) entry which is preliminary data.</text>
</comment>
<evidence type="ECO:0000313" key="1">
    <source>
        <dbReference type="EMBL" id="EDO60653.1"/>
    </source>
</evidence>
<reference evidence="1 2" key="2">
    <citation type="submission" date="2007-08" db="EMBL/GenBank/DDBJ databases">
        <authorList>
            <person name="Fulton L."/>
            <person name="Clifton S."/>
            <person name="Fulton B."/>
            <person name="Xu J."/>
            <person name="Minx P."/>
            <person name="Pepin K.H."/>
            <person name="Johnson M."/>
            <person name="Thiruvilangam P."/>
            <person name="Bhonagiri V."/>
            <person name="Nash W.E."/>
            <person name="Wang C."/>
            <person name="Mardis E.R."/>
            <person name="Wilson R.K."/>
        </authorList>
    </citation>
    <scope>NUCLEOTIDE SEQUENCE [LARGE SCALE GENOMIC DNA]</scope>
    <source>
        <strain evidence="1 2">DSM 753</strain>
    </source>
</reference>
<dbReference type="AlphaFoldDB" id="A7VUK2"/>
<protein>
    <submittedName>
        <fullName evidence="1">Uncharacterized protein</fullName>
    </submittedName>
</protein>
<dbReference type="HOGENOM" id="CLU_3355462_0_0_9"/>
<gene>
    <name evidence="1" type="ORF">CLOLEP_02250</name>
</gene>
<sequence>MVDTDVHGFVHPFLAVVENLVSCWLRAKRSLFFPSW</sequence>
<dbReference type="Proteomes" id="UP000003490">
    <property type="component" value="Unassembled WGS sequence"/>
</dbReference>
<dbReference type="EMBL" id="ABCB02000019">
    <property type="protein sequence ID" value="EDO60653.1"/>
    <property type="molecule type" value="Genomic_DNA"/>
</dbReference>
<proteinExistence type="predicted"/>